<dbReference type="RefSeq" id="WP_194198764.1">
    <property type="nucleotide sequence ID" value="NZ_CP045226.1"/>
</dbReference>
<dbReference type="KEGG" id="nsh:GXM_02738"/>
<gene>
    <name evidence="1" type="ORF">GXM_02738</name>
</gene>
<evidence type="ECO:0000313" key="2">
    <source>
        <dbReference type="Proteomes" id="UP000326678"/>
    </source>
</evidence>
<sequence length="52" mass="5835">MRYSIISQGVGARHCRALTGIPHGNENRYIALELRSNFIESFLKAIATVVLF</sequence>
<proteinExistence type="predicted"/>
<accession>A0A5P8VY67</accession>
<organism evidence="1 2">
    <name type="scientific">Nostoc sphaeroides CCNUC1</name>
    <dbReference type="NCBI Taxonomy" id="2653204"/>
    <lineage>
        <taxon>Bacteria</taxon>
        <taxon>Bacillati</taxon>
        <taxon>Cyanobacteriota</taxon>
        <taxon>Cyanophyceae</taxon>
        <taxon>Nostocales</taxon>
        <taxon>Nostocaceae</taxon>
        <taxon>Nostoc</taxon>
    </lineage>
</organism>
<reference evidence="1 2" key="1">
    <citation type="submission" date="2019-10" db="EMBL/GenBank/DDBJ databases">
        <title>Genomic and transcriptomic insights into the perfect genentic adaptation of a filamentous nitrogen-fixing cyanobacterium to rice fields.</title>
        <authorList>
            <person name="Chen Z."/>
        </authorList>
    </citation>
    <scope>NUCLEOTIDE SEQUENCE [LARGE SCALE GENOMIC DNA]</scope>
    <source>
        <strain evidence="1">CCNUC1</strain>
    </source>
</reference>
<protein>
    <submittedName>
        <fullName evidence="1">Uncharacterized protein</fullName>
    </submittedName>
</protein>
<name>A0A5P8VY67_9NOSO</name>
<evidence type="ECO:0000313" key="1">
    <source>
        <dbReference type="EMBL" id="QFS45261.1"/>
    </source>
</evidence>
<dbReference type="EMBL" id="CP045226">
    <property type="protein sequence ID" value="QFS45261.1"/>
    <property type="molecule type" value="Genomic_DNA"/>
</dbReference>
<dbReference type="AlphaFoldDB" id="A0A5P8VY67"/>
<dbReference type="Proteomes" id="UP000326678">
    <property type="component" value="Chromosome Gxm1"/>
</dbReference>
<keyword evidence="2" id="KW-1185">Reference proteome</keyword>